<sequence length="84" mass="9413">MKPFCFFYLYLILTSSLGSSGRVIEIRRDHKSNQNGSGRCMAVMDSDVCNLSSCKMQCFQVKNGNGVCLAKVQDGYQCVCFYNC</sequence>
<comment type="caution">
    <text evidence="1">The sequence shown here is derived from an EMBL/GenBank/DDBJ whole genome shotgun (WGS) entry which is preliminary data.</text>
</comment>
<name>A0ACC0B5U1_CATRO</name>
<gene>
    <name evidence="1" type="ORF">M9H77_17867</name>
</gene>
<accession>A0ACC0B5U1</accession>
<organism evidence="1 2">
    <name type="scientific">Catharanthus roseus</name>
    <name type="common">Madagascar periwinkle</name>
    <name type="synonym">Vinca rosea</name>
    <dbReference type="NCBI Taxonomy" id="4058"/>
    <lineage>
        <taxon>Eukaryota</taxon>
        <taxon>Viridiplantae</taxon>
        <taxon>Streptophyta</taxon>
        <taxon>Embryophyta</taxon>
        <taxon>Tracheophyta</taxon>
        <taxon>Spermatophyta</taxon>
        <taxon>Magnoliopsida</taxon>
        <taxon>eudicotyledons</taxon>
        <taxon>Gunneridae</taxon>
        <taxon>Pentapetalae</taxon>
        <taxon>asterids</taxon>
        <taxon>lamiids</taxon>
        <taxon>Gentianales</taxon>
        <taxon>Apocynaceae</taxon>
        <taxon>Rauvolfioideae</taxon>
        <taxon>Vinceae</taxon>
        <taxon>Catharanthinae</taxon>
        <taxon>Catharanthus</taxon>
    </lineage>
</organism>
<protein>
    <submittedName>
        <fullName evidence="1">Uncharacterized protein</fullName>
    </submittedName>
</protein>
<reference evidence="2" key="1">
    <citation type="journal article" date="2023" name="Nat. Plants">
        <title>Single-cell RNA sequencing provides a high-resolution roadmap for understanding the multicellular compartmentation of specialized metabolism.</title>
        <authorList>
            <person name="Sun S."/>
            <person name="Shen X."/>
            <person name="Li Y."/>
            <person name="Li Y."/>
            <person name="Wang S."/>
            <person name="Li R."/>
            <person name="Zhang H."/>
            <person name="Shen G."/>
            <person name="Guo B."/>
            <person name="Wei J."/>
            <person name="Xu J."/>
            <person name="St-Pierre B."/>
            <person name="Chen S."/>
            <person name="Sun C."/>
        </authorList>
    </citation>
    <scope>NUCLEOTIDE SEQUENCE [LARGE SCALE GENOMIC DNA]</scope>
</reference>
<dbReference type="Proteomes" id="UP001060085">
    <property type="component" value="Linkage Group LG04"/>
</dbReference>
<evidence type="ECO:0000313" key="1">
    <source>
        <dbReference type="EMBL" id="KAI5668014.1"/>
    </source>
</evidence>
<proteinExistence type="predicted"/>
<evidence type="ECO:0000313" key="2">
    <source>
        <dbReference type="Proteomes" id="UP001060085"/>
    </source>
</evidence>
<keyword evidence="2" id="KW-1185">Reference proteome</keyword>
<dbReference type="EMBL" id="CM044704">
    <property type="protein sequence ID" value="KAI5668014.1"/>
    <property type="molecule type" value="Genomic_DNA"/>
</dbReference>